<name>A0A512E341_9PROT</name>
<evidence type="ECO:0000313" key="1">
    <source>
        <dbReference type="EMBL" id="GEO43138.1"/>
    </source>
</evidence>
<proteinExistence type="predicted"/>
<dbReference type="AlphaFoldDB" id="A0A512E341"/>
<dbReference type="RefSeq" id="WP_147041232.1">
    <property type="nucleotide sequence ID" value="NZ_BJYZ01000064.1"/>
</dbReference>
<keyword evidence="2" id="KW-1185">Reference proteome</keyword>
<comment type="caution">
    <text evidence="1">The sequence shown here is derived from an EMBL/GenBank/DDBJ whole genome shotgun (WGS) entry which is preliminary data.</text>
</comment>
<protein>
    <submittedName>
        <fullName evidence="1">Uncharacterized protein</fullName>
    </submittedName>
</protein>
<organism evidence="1 2">
    <name type="scientific">Skermanella aerolata</name>
    <dbReference type="NCBI Taxonomy" id="393310"/>
    <lineage>
        <taxon>Bacteria</taxon>
        <taxon>Pseudomonadati</taxon>
        <taxon>Pseudomonadota</taxon>
        <taxon>Alphaproteobacteria</taxon>
        <taxon>Rhodospirillales</taxon>
        <taxon>Azospirillaceae</taxon>
        <taxon>Skermanella</taxon>
    </lineage>
</organism>
<reference evidence="1 2" key="1">
    <citation type="submission" date="2019-07" db="EMBL/GenBank/DDBJ databases">
        <title>Whole genome shotgun sequence of Skermanella aerolata NBRC 106429.</title>
        <authorList>
            <person name="Hosoyama A."/>
            <person name="Uohara A."/>
            <person name="Ohji S."/>
            <person name="Ichikawa N."/>
        </authorList>
    </citation>
    <scope>NUCLEOTIDE SEQUENCE [LARGE SCALE GENOMIC DNA]</scope>
    <source>
        <strain evidence="1 2">NBRC 106429</strain>
    </source>
</reference>
<gene>
    <name evidence="1" type="ORF">SAE02_72860</name>
</gene>
<sequence length="174" mass="19413">MRTATGPHKGRLTVVSSPMLDRGWDYLANRPPLAIAPFKVSKAERARTTIDLFEVLERGSVWEIENAWSLADWQDGPGRTARVVIWGRGTANLGGCLLAIDVETGEVLAFDEGAFVPDPDRWTRAEPKQDDVMAIEFVLGAPDAPAVNVESWLQKRADARWNHKRLIPSLDVRR</sequence>
<accession>A0A512E341</accession>
<evidence type="ECO:0000313" key="2">
    <source>
        <dbReference type="Proteomes" id="UP000321523"/>
    </source>
</evidence>
<dbReference type="Proteomes" id="UP000321523">
    <property type="component" value="Unassembled WGS sequence"/>
</dbReference>
<dbReference type="EMBL" id="BJYZ01000064">
    <property type="protein sequence ID" value="GEO43138.1"/>
    <property type="molecule type" value="Genomic_DNA"/>
</dbReference>